<gene>
    <name evidence="2" type="ORF">J2S03_000450</name>
</gene>
<reference evidence="2 3" key="1">
    <citation type="submission" date="2023-07" db="EMBL/GenBank/DDBJ databases">
        <title>Genomic Encyclopedia of Type Strains, Phase IV (KMG-IV): sequencing the most valuable type-strain genomes for metagenomic binning, comparative biology and taxonomic classification.</title>
        <authorList>
            <person name="Goeker M."/>
        </authorList>
    </citation>
    <scope>NUCLEOTIDE SEQUENCE [LARGE SCALE GENOMIC DNA]</scope>
    <source>
        <strain evidence="2 3">DSM 4006</strain>
    </source>
</reference>
<protein>
    <submittedName>
        <fullName evidence="2">Uncharacterized protein</fullName>
    </submittedName>
</protein>
<name>A0ABT9XEB7_9BACL</name>
<evidence type="ECO:0000256" key="1">
    <source>
        <dbReference type="SAM" id="Phobius"/>
    </source>
</evidence>
<feature type="transmembrane region" description="Helical" evidence="1">
    <location>
        <begin position="6"/>
        <end position="24"/>
    </location>
</feature>
<evidence type="ECO:0000313" key="3">
    <source>
        <dbReference type="Proteomes" id="UP001232973"/>
    </source>
</evidence>
<keyword evidence="1" id="KW-0812">Transmembrane</keyword>
<proteinExistence type="predicted"/>
<comment type="caution">
    <text evidence="2">The sequence shown here is derived from an EMBL/GenBank/DDBJ whole genome shotgun (WGS) entry which is preliminary data.</text>
</comment>
<keyword evidence="3" id="KW-1185">Reference proteome</keyword>
<organism evidence="2 3">
    <name type="scientific">Alicyclobacillus cycloheptanicus</name>
    <dbReference type="NCBI Taxonomy" id="1457"/>
    <lineage>
        <taxon>Bacteria</taxon>
        <taxon>Bacillati</taxon>
        <taxon>Bacillota</taxon>
        <taxon>Bacilli</taxon>
        <taxon>Bacillales</taxon>
        <taxon>Alicyclobacillaceae</taxon>
        <taxon>Alicyclobacillus</taxon>
    </lineage>
</organism>
<dbReference type="RefSeq" id="WP_274455372.1">
    <property type="nucleotide sequence ID" value="NZ_CP067097.1"/>
</dbReference>
<dbReference type="Proteomes" id="UP001232973">
    <property type="component" value="Unassembled WGS sequence"/>
</dbReference>
<accession>A0ABT9XEB7</accession>
<sequence length="132" mass="15299">MVGVWIWHLVAGFLGVLFSVSIFYQKLESVFSVYRKLAPEEVVRMVDAAGRDMSQEEQNAFIVFYNGLSFIGKSDRWADEALDRGVRVYLRDGEELHIVNGERFFEVERTKRNQKKVYFKLFGTSTSQSTQT</sequence>
<dbReference type="EMBL" id="JAUSTP010000002">
    <property type="protein sequence ID" value="MDQ0188638.1"/>
    <property type="molecule type" value="Genomic_DNA"/>
</dbReference>
<evidence type="ECO:0000313" key="2">
    <source>
        <dbReference type="EMBL" id="MDQ0188638.1"/>
    </source>
</evidence>
<keyword evidence="1" id="KW-0472">Membrane</keyword>
<keyword evidence="1" id="KW-1133">Transmembrane helix</keyword>